<dbReference type="GO" id="GO:0005741">
    <property type="term" value="C:mitochondrial outer membrane"/>
    <property type="evidence" value="ECO:0007669"/>
    <property type="project" value="TreeGrafter"/>
</dbReference>
<evidence type="ECO:0008006" key="3">
    <source>
        <dbReference type="Google" id="ProtNLM"/>
    </source>
</evidence>
<dbReference type="PANTHER" id="PTHR33986">
    <property type="entry name" value="OS02G0535700 PROTEIN"/>
    <property type="match status" value="1"/>
</dbReference>
<dbReference type="EMBL" id="JAPFFM010000010">
    <property type="protein sequence ID" value="KAJ6739439.1"/>
    <property type="molecule type" value="Genomic_DNA"/>
</dbReference>
<reference evidence="1" key="2">
    <citation type="journal article" date="2023" name="Int. J. Mol. Sci.">
        <title>De Novo Assembly and Annotation of 11 Diverse Shrub Willow (Salix) Genomes Reveals Novel Gene Organization in Sex-Linked Regions.</title>
        <authorList>
            <person name="Hyden B."/>
            <person name="Feng K."/>
            <person name="Yates T.B."/>
            <person name="Jawdy S."/>
            <person name="Cereghino C."/>
            <person name="Smart L.B."/>
            <person name="Muchero W."/>
        </authorList>
    </citation>
    <scope>NUCLEOTIDE SEQUENCE</scope>
    <source>
        <tissue evidence="1">Shoot tip</tissue>
    </source>
</reference>
<dbReference type="Proteomes" id="UP001151752">
    <property type="component" value="Chromosome 4"/>
</dbReference>
<dbReference type="InterPro" id="IPR009367">
    <property type="entry name" value="Elm1-like"/>
</dbReference>
<comment type="caution">
    <text evidence="1">The sequence shown here is derived from an EMBL/GenBank/DDBJ whole genome shotgun (WGS) entry which is preliminary data.</text>
</comment>
<evidence type="ECO:0000313" key="1">
    <source>
        <dbReference type="EMBL" id="KAJ6739439.1"/>
    </source>
</evidence>
<sequence>MKPIRLPEPPSPTMGVPEIFENGANSVIRRAVVIGNGFPGSENQSLGLVRSLGLYDKHVLFRVTRPRGGINEWLHWLPISLHKLLYYIIRRIYSYLRFITSRRRRLAPLPSEKGGSVGLSSILEADSKRIVNMARESYEKDGPLLVVASGRDTISVASSIKRLASEKVFLVQIQHPRSDLSRFDLRWTTPREPPDEHVVLTVGALHQIDFAALRSAASTWHDEFAPLPKPLLVVNIGGPSCRCRYGTGPGKAVMTPEKVSNMIIKELANNPKVYIWDGEEPNPYMGHLAWGDAFVVTADSVSMIRKPVYVIGSERCTWKLADFHKSLRERGVVRPFTGSEDISESWSYPPLNDTAEVARRIHEVLAERGLR</sequence>
<dbReference type="GO" id="GO:0000266">
    <property type="term" value="P:mitochondrial fission"/>
    <property type="evidence" value="ECO:0007669"/>
    <property type="project" value="TreeGrafter"/>
</dbReference>
<evidence type="ECO:0000313" key="2">
    <source>
        <dbReference type="Proteomes" id="UP001151752"/>
    </source>
</evidence>
<keyword evidence="2" id="KW-1185">Reference proteome</keyword>
<protein>
    <recommendedName>
        <fullName evidence="3">Mitochondrial fission protein ELM1</fullName>
    </recommendedName>
</protein>
<organism evidence="1 2">
    <name type="scientific">Salix koriyanagi</name>
    <dbReference type="NCBI Taxonomy" id="2511006"/>
    <lineage>
        <taxon>Eukaryota</taxon>
        <taxon>Viridiplantae</taxon>
        <taxon>Streptophyta</taxon>
        <taxon>Embryophyta</taxon>
        <taxon>Tracheophyta</taxon>
        <taxon>Spermatophyta</taxon>
        <taxon>Magnoliopsida</taxon>
        <taxon>eudicotyledons</taxon>
        <taxon>Gunneridae</taxon>
        <taxon>Pentapetalae</taxon>
        <taxon>rosids</taxon>
        <taxon>fabids</taxon>
        <taxon>Malpighiales</taxon>
        <taxon>Salicaceae</taxon>
        <taxon>Saliceae</taxon>
        <taxon>Salix</taxon>
    </lineage>
</organism>
<name>A0A9Q0ZM25_9ROSI</name>
<reference evidence="1" key="1">
    <citation type="submission" date="2022-11" db="EMBL/GenBank/DDBJ databases">
        <authorList>
            <person name="Hyden B.L."/>
            <person name="Feng K."/>
            <person name="Yates T."/>
            <person name="Jawdy S."/>
            <person name="Smart L.B."/>
            <person name="Muchero W."/>
        </authorList>
    </citation>
    <scope>NUCLEOTIDE SEQUENCE</scope>
    <source>
        <tissue evidence="1">Shoot tip</tissue>
    </source>
</reference>
<dbReference type="AlphaFoldDB" id="A0A9Q0ZM25"/>
<dbReference type="Pfam" id="PF06258">
    <property type="entry name" value="Mito_fiss_Elm1"/>
    <property type="match status" value="2"/>
</dbReference>
<accession>A0A9Q0ZM25</accession>
<proteinExistence type="predicted"/>
<gene>
    <name evidence="1" type="ORF">OIU74_004247</name>
</gene>
<dbReference type="PANTHER" id="PTHR33986:SF2">
    <property type="entry name" value="MITOCHONDRIAL FISSION PROTEIN ELM1"/>
    <property type="match status" value="1"/>
</dbReference>